<dbReference type="GO" id="GO:0016881">
    <property type="term" value="F:acid-amino acid ligase activity"/>
    <property type="evidence" value="ECO:0007669"/>
    <property type="project" value="TreeGrafter"/>
</dbReference>
<sequence>MTIEFPSPPDSVLLPHLSALVKERSLRSFLYILKANSITTFYQEAQNLSAFRQALVRENKGTSVTDDVGDSLYAIYRRTVPTMSYEEYRPFITRFREFVEPDVVSVSNVMNLFAPGLPAFIAHSSGTSGGLPKWFAKYGRHPNGRQTCCAIMENVRPKITDGTLCVISSLLTKKVLTLADANREPVAHIPVCPGSTGTARVHSGQDVLRDHSLMPLKEPNMTIPFAVYFIPDFKTFMIINTLFALADRELACISCGFATVLRDFYRTVEEFWNFLIYSIESGIIPDFEALDGLKEYLQSHFPPNARRAEELRAVGRSTAAPGWMKRLWPNLRVVVAITSGAYATVVPEMRHYLGPDIQVHGIGIPSSESCYALPYDKLYGDLYRISAEDDLIEFLPLGQGREPSLLKGPWELVAGESYEIVLTTHDGLWRYAIGDVVTVVQFDPRDGQPVVRFQGRTSGDFRLQHTVIPERDVVGAVRVAQTYTGTIAEFTATADFRKAAVSHGFFIELQDGLGPEAYLAPEIIKTYLCIANLNYAKDIEGGRVGPPTVRVVRKGTFMEYRTWKIKQMGISFVQAKVPVVTWAKDLVTWLEERVDTELVHRVAREDSELGPFIDGS</sequence>
<proteinExistence type="predicted"/>
<reference evidence="4" key="2">
    <citation type="submission" date="2015-01" db="EMBL/GenBank/DDBJ databases">
        <title>Evolutionary Origins and Diversification of the Mycorrhizal Mutualists.</title>
        <authorList>
            <consortium name="DOE Joint Genome Institute"/>
            <consortium name="Mycorrhizal Genomics Consortium"/>
            <person name="Kohler A."/>
            <person name="Kuo A."/>
            <person name="Nagy L.G."/>
            <person name="Floudas D."/>
            <person name="Copeland A."/>
            <person name="Barry K.W."/>
            <person name="Cichocki N."/>
            <person name="Veneault-Fourrey C."/>
            <person name="LaButti K."/>
            <person name="Lindquist E.A."/>
            <person name="Lipzen A."/>
            <person name="Lundell T."/>
            <person name="Morin E."/>
            <person name="Murat C."/>
            <person name="Riley R."/>
            <person name="Ohm R."/>
            <person name="Sun H."/>
            <person name="Tunlid A."/>
            <person name="Henrissat B."/>
            <person name="Grigoriev I.V."/>
            <person name="Hibbett D.S."/>
            <person name="Martin F."/>
        </authorList>
    </citation>
    <scope>NUCLEOTIDE SEQUENCE [LARGE SCALE GENOMIC DNA]</scope>
    <source>
        <strain evidence="4">Ve08.2h10</strain>
    </source>
</reference>
<keyword evidence="4" id="KW-1185">Reference proteome</keyword>
<dbReference type="InterPro" id="IPR004993">
    <property type="entry name" value="GH3"/>
</dbReference>
<dbReference type="AlphaFoldDB" id="A0A0D0CCL2"/>
<dbReference type="PANTHER" id="PTHR31901:SF9">
    <property type="entry name" value="GH3 DOMAIN-CONTAINING PROTEIN"/>
    <property type="match status" value="1"/>
</dbReference>
<feature type="domain" description="GH3 C-terminal" evidence="2">
    <location>
        <begin position="472"/>
        <end position="580"/>
    </location>
</feature>
<organism evidence="3 4">
    <name type="scientific">Paxillus rubicundulus Ve08.2h10</name>
    <dbReference type="NCBI Taxonomy" id="930991"/>
    <lineage>
        <taxon>Eukaryota</taxon>
        <taxon>Fungi</taxon>
        <taxon>Dikarya</taxon>
        <taxon>Basidiomycota</taxon>
        <taxon>Agaricomycotina</taxon>
        <taxon>Agaricomycetes</taxon>
        <taxon>Agaricomycetidae</taxon>
        <taxon>Boletales</taxon>
        <taxon>Paxilineae</taxon>
        <taxon>Paxillaceae</taxon>
        <taxon>Paxillus</taxon>
    </lineage>
</organism>
<protein>
    <submittedName>
        <fullName evidence="3">Unplaced genomic scaffold scaffold_1181, whole genome shotgun sequence</fullName>
    </submittedName>
</protein>
<dbReference type="InParanoid" id="A0A0D0CCL2"/>
<feature type="domain" description="GH3 middle" evidence="1">
    <location>
        <begin position="392"/>
        <end position="456"/>
    </location>
</feature>
<dbReference type="Pfam" id="PF23571">
    <property type="entry name" value="GH3_M"/>
    <property type="match status" value="1"/>
</dbReference>
<gene>
    <name evidence="3" type="ORF">PAXRUDRAFT_833483</name>
</gene>
<reference evidence="3 4" key="1">
    <citation type="submission" date="2014-04" db="EMBL/GenBank/DDBJ databases">
        <authorList>
            <consortium name="DOE Joint Genome Institute"/>
            <person name="Kuo A."/>
            <person name="Kohler A."/>
            <person name="Jargeat P."/>
            <person name="Nagy L.G."/>
            <person name="Floudas D."/>
            <person name="Copeland A."/>
            <person name="Barry K.W."/>
            <person name="Cichocki N."/>
            <person name="Veneault-Fourrey C."/>
            <person name="LaButti K."/>
            <person name="Lindquist E.A."/>
            <person name="Lipzen A."/>
            <person name="Lundell T."/>
            <person name="Morin E."/>
            <person name="Murat C."/>
            <person name="Sun H."/>
            <person name="Tunlid A."/>
            <person name="Henrissat B."/>
            <person name="Grigoriev I.V."/>
            <person name="Hibbett D.S."/>
            <person name="Martin F."/>
            <person name="Nordberg H.P."/>
            <person name="Cantor M.N."/>
            <person name="Hua S.X."/>
        </authorList>
    </citation>
    <scope>NUCLEOTIDE SEQUENCE [LARGE SCALE GENOMIC DNA]</scope>
    <source>
        <strain evidence="3 4">Ve08.2h10</strain>
    </source>
</reference>
<evidence type="ECO:0000313" key="4">
    <source>
        <dbReference type="Proteomes" id="UP000054538"/>
    </source>
</evidence>
<dbReference type="OrthoDB" id="10004661at2759"/>
<dbReference type="InterPro" id="IPR055377">
    <property type="entry name" value="GH3_M"/>
</dbReference>
<accession>A0A0D0CCL2</accession>
<dbReference type="HOGENOM" id="CLU_032936_0_0_1"/>
<name>A0A0D0CCL2_9AGAM</name>
<dbReference type="Proteomes" id="UP000054538">
    <property type="component" value="Unassembled WGS sequence"/>
</dbReference>
<dbReference type="PANTHER" id="PTHR31901">
    <property type="entry name" value="GH3 DOMAIN-CONTAINING PROTEIN"/>
    <property type="match status" value="1"/>
</dbReference>
<dbReference type="Pfam" id="PF03321">
    <property type="entry name" value="GH3"/>
    <property type="match status" value="1"/>
</dbReference>
<dbReference type="Pfam" id="PF23572">
    <property type="entry name" value="GH3_C"/>
    <property type="match status" value="1"/>
</dbReference>
<dbReference type="EMBL" id="KN826003">
    <property type="protein sequence ID" value="KIK80502.1"/>
    <property type="molecule type" value="Genomic_DNA"/>
</dbReference>
<evidence type="ECO:0000259" key="2">
    <source>
        <dbReference type="Pfam" id="PF23572"/>
    </source>
</evidence>
<evidence type="ECO:0000313" key="3">
    <source>
        <dbReference type="EMBL" id="KIK80502.1"/>
    </source>
</evidence>
<evidence type="ECO:0000259" key="1">
    <source>
        <dbReference type="Pfam" id="PF23571"/>
    </source>
</evidence>
<dbReference type="GO" id="GO:0005737">
    <property type="term" value="C:cytoplasm"/>
    <property type="evidence" value="ECO:0007669"/>
    <property type="project" value="TreeGrafter"/>
</dbReference>
<dbReference type="InterPro" id="IPR055378">
    <property type="entry name" value="GH3_C"/>
</dbReference>